<reference evidence="2 3" key="1">
    <citation type="journal article" date="2019" name="Nat. Ecol. Evol.">
        <title>Megaphylogeny resolves global patterns of mushroom evolution.</title>
        <authorList>
            <person name="Varga T."/>
            <person name="Krizsan K."/>
            <person name="Foldi C."/>
            <person name="Dima B."/>
            <person name="Sanchez-Garcia M."/>
            <person name="Sanchez-Ramirez S."/>
            <person name="Szollosi G.J."/>
            <person name="Szarkandi J.G."/>
            <person name="Papp V."/>
            <person name="Albert L."/>
            <person name="Andreopoulos W."/>
            <person name="Angelini C."/>
            <person name="Antonin V."/>
            <person name="Barry K.W."/>
            <person name="Bougher N.L."/>
            <person name="Buchanan P."/>
            <person name="Buyck B."/>
            <person name="Bense V."/>
            <person name="Catcheside P."/>
            <person name="Chovatia M."/>
            <person name="Cooper J."/>
            <person name="Damon W."/>
            <person name="Desjardin D."/>
            <person name="Finy P."/>
            <person name="Geml J."/>
            <person name="Haridas S."/>
            <person name="Hughes K."/>
            <person name="Justo A."/>
            <person name="Karasinski D."/>
            <person name="Kautmanova I."/>
            <person name="Kiss B."/>
            <person name="Kocsube S."/>
            <person name="Kotiranta H."/>
            <person name="LaButti K.M."/>
            <person name="Lechner B.E."/>
            <person name="Liimatainen K."/>
            <person name="Lipzen A."/>
            <person name="Lukacs Z."/>
            <person name="Mihaltcheva S."/>
            <person name="Morgado L.N."/>
            <person name="Niskanen T."/>
            <person name="Noordeloos M.E."/>
            <person name="Ohm R.A."/>
            <person name="Ortiz-Santana B."/>
            <person name="Ovrebo C."/>
            <person name="Racz N."/>
            <person name="Riley R."/>
            <person name="Savchenko A."/>
            <person name="Shiryaev A."/>
            <person name="Soop K."/>
            <person name="Spirin V."/>
            <person name="Szebenyi C."/>
            <person name="Tomsovsky M."/>
            <person name="Tulloss R.E."/>
            <person name="Uehling J."/>
            <person name="Grigoriev I.V."/>
            <person name="Vagvolgyi C."/>
            <person name="Papp T."/>
            <person name="Martin F.M."/>
            <person name="Miettinen O."/>
            <person name="Hibbett D.S."/>
            <person name="Nagy L.G."/>
        </authorList>
    </citation>
    <scope>NUCLEOTIDE SEQUENCE [LARGE SCALE GENOMIC DNA]</scope>
    <source>
        <strain evidence="2 3">CBS 962.96</strain>
    </source>
</reference>
<dbReference type="AlphaFoldDB" id="A0A4S8L700"/>
<accession>A0A4S8L700</accession>
<evidence type="ECO:0000256" key="1">
    <source>
        <dbReference type="SAM" id="MobiDB-lite"/>
    </source>
</evidence>
<feature type="compositionally biased region" description="Low complexity" evidence="1">
    <location>
        <begin position="69"/>
        <end position="87"/>
    </location>
</feature>
<proteinExistence type="predicted"/>
<gene>
    <name evidence="2" type="ORF">K435DRAFT_870259</name>
</gene>
<evidence type="ECO:0000313" key="3">
    <source>
        <dbReference type="Proteomes" id="UP000297245"/>
    </source>
</evidence>
<dbReference type="Proteomes" id="UP000297245">
    <property type="component" value="Unassembled WGS sequence"/>
</dbReference>
<protein>
    <recommendedName>
        <fullName evidence="4">C2H2-type domain-containing protein</fullName>
    </recommendedName>
</protein>
<name>A0A4S8L700_DENBC</name>
<dbReference type="EMBL" id="ML179599">
    <property type="protein sequence ID" value="THU84436.1"/>
    <property type="molecule type" value="Genomic_DNA"/>
</dbReference>
<feature type="region of interest" description="Disordered" evidence="1">
    <location>
        <begin position="60"/>
        <end position="95"/>
    </location>
</feature>
<evidence type="ECO:0000313" key="2">
    <source>
        <dbReference type="EMBL" id="THU84436.1"/>
    </source>
</evidence>
<sequence length="95" mass="10987">MGQSAKRRKVECQYCKEAFDTRGISWHERSCKRQKQVEQERLVLQTLGDRDLGLEELENHTASGPLRFNNTTQASNTAQTDCPQTQQEETEETQE</sequence>
<evidence type="ECO:0008006" key="4">
    <source>
        <dbReference type="Google" id="ProtNLM"/>
    </source>
</evidence>
<organism evidence="2 3">
    <name type="scientific">Dendrothele bispora (strain CBS 962.96)</name>
    <dbReference type="NCBI Taxonomy" id="1314807"/>
    <lineage>
        <taxon>Eukaryota</taxon>
        <taxon>Fungi</taxon>
        <taxon>Dikarya</taxon>
        <taxon>Basidiomycota</taxon>
        <taxon>Agaricomycotina</taxon>
        <taxon>Agaricomycetes</taxon>
        <taxon>Agaricomycetidae</taxon>
        <taxon>Agaricales</taxon>
        <taxon>Agaricales incertae sedis</taxon>
        <taxon>Dendrothele</taxon>
    </lineage>
</organism>
<keyword evidence="3" id="KW-1185">Reference proteome</keyword>